<reference evidence="2" key="1">
    <citation type="submission" date="2023-06" db="EMBL/GenBank/DDBJ databases">
        <title>Survivors Of The Sea: Transcriptome response of Skeletonema marinoi to long-term dormancy.</title>
        <authorList>
            <person name="Pinder M.I.M."/>
            <person name="Kourtchenko O."/>
            <person name="Robertson E.K."/>
            <person name="Larsson T."/>
            <person name="Maumus F."/>
            <person name="Osuna-Cruz C.M."/>
            <person name="Vancaester E."/>
            <person name="Stenow R."/>
            <person name="Vandepoele K."/>
            <person name="Ploug H."/>
            <person name="Bruchert V."/>
            <person name="Godhe A."/>
            <person name="Topel M."/>
        </authorList>
    </citation>
    <scope>NUCLEOTIDE SEQUENCE</scope>
    <source>
        <strain evidence="2">R05AC</strain>
    </source>
</reference>
<proteinExistence type="predicted"/>
<evidence type="ECO:0000313" key="2">
    <source>
        <dbReference type="EMBL" id="KAK1747043.1"/>
    </source>
</evidence>
<organism evidence="2 3">
    <name type="scientific">Skeletonema marinoi</name>
    <dbReference type="NCBI Taxonomy" id="267567"/>
    <lineage>
        <taxon>Eukaryota</taxon>
        <taxon>Sar</taxon>
        <taxon>Stramenopiles</taxon>
        <taxon>Ochrophyta</taxon>
        <taxon>Bacillariophyta</taxon>
        <taxon>Coscinodiscophyceae</taxon>
        <taxon>Thalassiosirophycidae</taxon>
        <taxon>Thalassiosirales</taxon>
        <taxon>Skeletonemataceae</taxon>
        <taxon>Skeletonema</taxon>
        <taxon>Skeletonema marinoi-dohrnii complex</taxon>
    </lineage>
</organism>
<accession>A0AAD9DIR0</accession>
<evidence type="ECO:0000256" key="1">
    <source>
        <dbReference type="SAM" id="SignalP"/>
    </source>
</evidence>
<comment type="caution">
    <text evidence="2">The sequence shown here is derived from an EMBL/GenBank/DDBJ whole genome shotgun (WGS) entry which is preliminary data.</text>
</comment>
<dbReference type="AlphaFoldDB" id="A0AAD9DIR0"/>
<keyword evidence="1" id="KW-0732">Signal</keyword>
<dbReference type="Proteomes" id="UP001224775">
    <property type="component" value="Unassembled WGS sequence"/>
</dbReference>
<keyword evidence="3" id="KW-1185">Reference proteome</keyword>
<feature type="chain" id="PRO_5042271989" evidence="1">
    <location>
        <begin position="20"/>
        <end position="549"/>
    </location>
</feature>
<sequence>MIARWCYLFIALLLPGASAFSTPPKSGIVRSFHKKASTTSQVHETILRSLAPHHEEALCDDIKEEEEDQIRQILVGKHKWLGGAISDSGTIYGIPSHSNYVICLSPSTTQDDDNESDSDSSYQINMLRLPSYITNNAKRDGGKHKDHHFKWLRGIISNESLYGIPAWSKDGVLKVNIHEWSKWREANPSRRIIDGDDDLSNTLVTTIPFPDADDEQQKHYRWAWHGAALNTNSTAIYCIPSNAQHVLKVDLETSTTSYLSIPPLPHMEPAHHSKLLSGSNKWYGGILGNDNCVYGIPYAAGSVLCIDANTDEVSLLGDFGWNKYNFHGGIKSSKGAIYAFPAHADKVLKIDTTITNGDDGEKLSLLSIQRAPYDNDPVTRYKWLGGSIGKDGNIFGMPSDASSVLHINVMNDVVTTFGCIEDSDPDRVNADGSKYIEKNKFQGGVLGRDGFIYALPSNAKGILRIDTRPVSDKEGGSIFLDKNRVSCIGSLEQKTDKYQGGFAVKSGEIIAIPENCNSVLKVLPPCLDDADTCIEEGLADGGVEISTLY</sequence>
<feature type="signal peptide" evidence="1">
    <location>
        <begin position="1"/>
        <end position="19"/>
    </location>
</feature>
<dbReference type="EMBL" id="JATAAI010000003">
    <property type="protein sequence ID" value="KAK1747043.1"/>
    <property type="molecule type" value="Genomic_DNA"/>
</dbReference>
<gene>
    <name evidence="2" type="ORF">QTG54_002387</name>
</gene>
<protein>
    <submittedName>
        <fullName evidence="2">Uncharacterized protein</fullName>
    </submittedName>
</protein>
<name>A0AAD9DIR0_9STRA</name>
<evidence type="ECO:0000313" key="3">
    <source>
        <dbReference type="Proteomes" id="UP001224775"/>
    </source>
</evidence>